<sequence>MAFFIFIVALIVFWIIVTRLGKRKSTNDTNSSSYFINNSVLPPNVNSRTIIKFGQIVYQTKSLNNVLLTISQKGKKFWQIWFSLGVFFGLTAIILSTIVLLFSFTISFYTLINGFNCSNNNINININPMVSVNDGLSKVGNSNFIKEFNNTISYQNNTFQYTKNENDVSYVNNLIILKTFSGKSVVINKTESISYDNYIKSLVYGNWNENYEFEESFAEHTAKKYNQFLVSVIPGINLPLWHIGYYILAAFLSGVIHEFGHAIAALIENVSIYSTGSFLYLIFPGAFVNMDDHLLSLLKPFHQLRIFCAGVWHNLWLCIICYICLITMPYWLFLGYSQRNEYYVLDVNKNSPLYGYVNKGSVIHTINDKPIPYGKDGFEIILKQSLIENPINHAGYCVSKQLFKDNDSSCCNVSLEKPLTSSNLQCFEHHESLLDLYEVYMNEKTFNVERKGHYIPVPPLSSKCTNFINIIKNSQKCYVDSDCNSSDGIKQKRYHSGFLNTNSILDVNFNSSNLLKLNKRQEPTNAQENEYLNEDEEEYLKNIHSYDTNLNTYCMTPYIPNPFMRVIKFQVNDYPRDHYPHYREIIFLSDPREVWDSGKIGNYFPKFRFLPFFIPYMIENSLKYIISLSAALSILNMVPSFNLDGYHAFFAMITIISNMLTIIKKRWTRSLSINERFKQLFSSNFYKSLVDNDEEIDNEIMLNNSRNKKKKNNKIIERCIPIIYTALLLVAIVSGIYGALSGNNRSLV</sequence>
<evidence type="ECO:0000256" key="2">
    <source>
        <dbReference type="ARBA" id="ARBA00022692"/>
    </source>
</evidence>
<evidence type="ECO:0000313" key="8">
    <source>
        <dbReference type="EMBL" id="ORY81710.1"/>
    </source>
</evidence>
<dbReference type="GO" id="GO:0005737">
    <property type="term" value="C:cytoplasm"/>
    <property type="evidence" value="ECO:0007669"/>
    <property type="project" value="TreeGrafter"/>
</dbReference>
<dbReference type="GO" id="GO:1905897">
    <property type="term" value="P:regulation of response to endoplasmic reticulum stress"/>
    <property type="evidence" value="ECO:0007669"/>
    <property type="project" value="TreeGrafter"/>
</dbReference>
<proteinExistence type="predicted"/>
<dbReference type="OrthoDB" id="7694678at2759"/>
<feature type="transmembrane region" description="Helical" evidence="6">
    <location>
        <begin position="270"/>
        <end position="290"/>
    </location>
</feature>
<organism evidence="8 9">
    <name type="scientific">Neocallimastix californiae</name>
    <dbReference type="NCBI Taxonomy" id="1754190"/>
    <lineage>
        <taxon>Eukaryota</taxon>
        <taxon>Fungi</taxon>
        <taxon>Fungi incertae sedis</taxon>
        <taxon>Chytridiomycota</taxon>
        <taxon>Chytridiomycota incertae sedis</taxon>
        <taxon>Neocallimastigomycetes</taxon>
        <taxon>Neocallimastigales</taxon>
        <taxon>Neocallimastigaceae</taxon>
        <taxon>Neocallimastix</taxon>
    </lineage>
</organism>
<dbReference type="InterPro" id="IPR001193">
    <property type="entry name" value="MBTPS2"/>
</dbReference>
<dbReference type="Proteomes" id="UP000193920">
    <property type="component" value="Unassembled WGS sequence"/>
</dbReference>
<dbReference type="AlphaFoldDB" id="A0A1Y2FCQ3"/>
<feature type="domain" description="Peptidase M50" evidence="7">
    <location>
        <begin position="246"/>
        <end position="384"/>
    </location>
</feature>
<dbReference type="InterPro" id="IPR008915">
    <property type="entry name" value="Peptidase_M50"/>
</dbReference>
<feature type="transmembrane region" description="Helical" evidence="6">
    <location>
        <begin position="6"/>
        <end position="22"/>
    </location>
</feature>
<accession>A0A1Y2FCQ3</accession>
<dbReference type="GO" id="GO:0004222">
    <property type="term" value="F:metalloendopeptidase activity"/>
    <property type="evidence" value="ECO:0007669"/>
    <property type="project" value="InterPro"/>
</dbReference>
<feature type="transmembrane region" description="Helical" evidence="6">
    <location>
        <begin position="719"/>
        <end position="740"/>
    </location>
</feature>
<dbReference type="EMBL" id="MCOG01000010">
    <property type="protein sequence ID" value="ORY81710.1"/>
    <property type="molecule type" value="Genomic_DNA"/>
</dbReference>
<feature type="transmembrane region" description="Helical" evidence="6">
    <location>
        <begin position="645"/>
        <end position="663"/>
    </location>
</feature>
<dbReference type="GO" id="GO:0016020">
    <property type="term" value="C:membrane"/>
    <property type="evidence" value="ECO:0007669"/>
    <property type="project" value="InterPro"/>
</dbReference>
<evidence type="ECO:0000259" key="7">
    <source>
        <dbReference type="Pfam" id="PF02163"/>
    </source>
</evidence>
<evidence type="ECO:0000256" key="5">
    <source>
        <dbReference type="ARBA" id="ARBA00032658"/>
    </source>
</evidence>
<protein>
    <recommendedName>
        <fullName evidence="5">Endopeptidase S2P</fullName>
    </recommendedName>
</protein>
<keyword evidence="2 6" id="KW-0812">Transmembrane</keyword>
<comment type="subcellular location">
    <subcellularLocation>
        <location evidence="1">Endomembrane system</location>
        <topology evidence="1">Multi-pass membrane protein</topology>
    </subcellularLocation>
</comment>
<evidence type="ECO:0000256" key="3">
    <source>
        <dbReference type="ARBA" id="ARBA00022989"/>
    </source>
</evidence>
<feature type="transmembrane region" description="Helical" evidence="6">
    <location>
        <begin position="80"/>
        <end position="106"/>
    </location>
</feature>
<gene>
    <name evidence="8" type="ORF">LY90DRAFT_664246</name>
</gene>
<name>A0A1Y2FCQ3_9FUNG</name>
<dbReference type="Pfam" id="PF02163">
    <property type="entry name" value="Peptidase_M50"/>
    <property type="match status" value="1"/>
</dbReference>
<evidence type="ECO:0000313" key="9">
    <source>
        <dbReference type="Proteomes" id="UP000193920"/>
    </source>
</evidence>
<dbReference type="GO" id="GO:0031293">
    <property type="term" value="P:membrane protein intracellular domain proteolysis"/>
    <property type="evidence" value="ECO:0007669"/>
    <property type="project" value="TreeGrafter"/>
</dbReference>
<keyword evidence="4 6" id="KW-0472">Membrane</keyword>
<dbReference type="STRING" id="1754190.A0A1Y2FCQ3"/>
<dbReference type="GO" id="GO:0012505">
    <property type="term" value="C:endomembrane system"/>
    <property type="evidence" value="ECO:0007669"/>
    <property type="project" value="UniProtKB-SubCell"/>
</dbReference>
<feature type="transmembrane region" description="Helical" evidence="6">
    <location>
        <begin position="310"/>
        <end position="333"/>
    </location>
</feature>
<keyword evidence="9" id="KW-1185">Reference proteome</keyword>
<evidence type="ECO:0000256" key="6">
    <source>
        <dbReference type="SAM" id="Phobius"/>
    </source>
</evidence>
<evidence type="ECO:0000256" key="4">
    <source>
        <dbReference type="ARBA" id="ARBA00023136"/>
    </source>
</evidence>
<dbReference type="PRINTS" id="PR01000">
    <property type="entry name" value="SREBPS2PTASE"/>
</dbReference>
<comment type="caution">
    <text evidence="8">The sequence shown here is derived from an EMBL/GenBank/DDBJ whole genome shotgun (WGS) entry which is preliminary data.</text>
</comment>
<dbReference type="PANTHER" id="PTHR13325">
    <property type="entry name" value="PROTEASE M50 MEMBRANE-BOUND TRANSCRIPTION FACTOR SITE 2 PROTEASE"/>
    <property type="match status" value="1"/>
</dbReference>
<keyword evidence="3 6" id="KW-1133">Transmembrane helix</keyword>
<dbReference type="PANTHER" id="PTHR13325:SF3">
    <property type="entry name" value="MEMBRANE-BOUND TRANSCRIPTION FACTOR SITE-2 PROTEASE"/>
    <property type="match status" value="1"/>
</dbReference>
<reference evidence="8 9" key="1">
    <citation type="submission" date="2016-08" db="EMBL/GenBank/DDBJ databases">
        <title>A Parts List for Fungal Cellulosomes Revealed by Comparative Genomics.</title>
        <authorList>
            <consortium name="DOE Joint Genome Institute"/>
            <person name="Haitjema C.H."/>
            <person name="Gilmore S.P."/>
            <person name="Henske J.K."/>
            <person name="Solomon K.V."/>
            <person name="De Groot R."/>
            <person name="Kuo A."/>
            <person name="Mondo S.J."/>
            <person name="Salamov A.A."/>
            <person name="Labutti K."/>
            <person name="Zhao Z."/>
            <person name="Chiniquy J."/>
            <person name="Barry K."/>
            <person name="Brewer H.M."/>
            <person name="Purvine S.O."/>
            <person name="Wright A.T."/>
            <person name="Boxma B."/>
            <person name="Van Alen T."/>
            <person name="Hackstein J.H."/>
            <person name="Baker S.E."/>
            <person name="Grigoriev I.V."/>
            <person name="O'Malley M.A."/>
        </authorList>
    </citation>
    <scope>NUCLEOTIDE SEQUENCE [LARGE SCALE GENOMIC DNA]</scope>
    <source>
        <strain evidence="8 9">G1</strain>
    </source>
</reference>
<evidence type="ECO:0000256" key="1">
    <source>
        <dbReference type="ARBA" id="ARBA00004127"/>
    </source>
</evidence>